<keyword evidence="1" id="KW-0812">Transmembrane</keyword>
<evidence type="ECO:0000313" key="2">
    <source>
        <dbReference type="EMBL" id="TWF32340.1"/>
    </source>
</evidence>
<evidence type="ECO:0008006" key="4">
    <source>
        <dbReference type="Google" id="ProtNLM"/>
    </source>
</evidence>
<keyword evidence="1" id="KW-1133">Transmembrane helix</keyword>
<evidence type="ECO:0000313" key="3">
    <source>
        <dbReference type="Proteomes" id="UP000320811"/>
    </source>
</evidence>
<feature type="transmembrane region" description="Helical" evidence="1">
    <location>
        <begin position="158"/>
        <end position="177"/>
    </location>
</feature>
<dbReference type="EMBL" id="VIWO01000016">
    <property type="protein sequence ID" value="TWF32340.1"/>
    <property type="molecule type" value="Genomic_DNA"/>
</dbReference>
<dbReference type="PROSITE" id="PS51257">
    <property type="entry name" value="PROKAR_LIPOPROTEIN"/>
    <property type="match status" value="1"/>
</dbReference>
<reference evidence="2 3" key="1">
    <citation type="submission" date="2019-06" db="EMBL/GenBank/DDBJ databases">
        <title>Sorghum-associated microbial communities from plants grown in Nebraska, USA.</title>
        <authorList>
            <person name="Schachtman D."/>
        </authorList>
    </citation>
    <scope>NUCLEOTIDE SEQUENCE [LARGE SCALE GENOMIC DNA]</scope>
    <source>
        <strain evidence="2 3">1209</strain>
    </source>
</reference>
<proteinExistence type="predicted"/>
<dbReference type="Proteomes" id="UP000320811">
    <property type="component" value="Unassembled WGS sequence"/>
</dbReference>
<sequence length="246" mass="27315">MESRGSSDSNESTMNIGLTTLILSAVTISCLHTATGPDHYLPFIVLSRSKKWSMSKTIFWTILCGFGHIFSSVIIGLIGVLLGWQLSKLAWFTDVRGHLSGWCLLAFGAVYLVWGLRQAWLNKPHKHFDVYEGGDIYVYEHKHGEVVYPQNRVKVTPWILFAIFVMGPSEPLVPLLFYSGAHRSSLEVIVLISVFAIVTVITMLAMVLIGCYGYSIIKTDKLERYVHAIGGGVVTLCGIGMVFLGW</sequence>
<keyword evidence="3" id="KW-1185">Reference proteome</keyword>
<dbReference type="AlphaFoldDB" id="A0A561P2K9"/>
<gene>
    <name evidence="2" type="ORF">FHW36_11613</name>
</gene>
<protein>
    <recommendedName>
        <fullName evidence="4">Cytochrome C biogenesis DsbD-like protein</fullName>
    </recommendedName>
</protein>
<name>A0A561P2K9_9BACT</name>
<comment type="caution">
    <text evidence="2">The sequence shown here is derived from an EMBL/GenBank/DDBJ whole genome shotgun (WGS) entry which is preliminary data.</text>
</comment>
<feature type="transmembrane region" description="Helical" evidence="1">
    <location>
        <begin position="16"/>
        <end position="36"/>
    </location>
</feature>
<feature type="transmembrane region" description="Helical" evidence="1">
    <location>
        <begin position="99"/>
        <end position="116"/>
    </location>
</feature>
<accession>A0A561P2K9</accession>
<dbReference type="RefSeq" id="WP_246121259.1">
    <property type="nucleotide sequence ID" value="NZ_VIWO01000016.1"/>
</dbReference>
<organism evidence="2 3">
    <name type="scientific">Chitinophaga polysaccharea</name>
    <dbReference type="NCBI Taxonomy" id="1293035"/>
    <lineage>
        <taxon>Bacteria</taxon>
        <taxon>Pseudomonadati</taxon>
        <taxon>Bacteroidota</taxon>
        <taxon>Chitinophagia</taxon>
        <taxon>Chitinophagales</taxon>
        <taxon>Chitinophagaceae</taxon>
        <taxon>Chitinophaga</taxon>
    </lineage>
</organism>
<feature type="transmembrane region" description="Helical" evidence="1">
    <location>
        <begin position="57"/>
        <end position="84"/>
    </location>
</feature>
<dbReference type="PANTHER" id="PTHR36394">
    <property type="entry name" value="OS01G0277700 PROTEIN"/>
    <property type="match status" value="1"/>
</dbReference>
<dbReference type="PANTHER" id="PTHR36394:SF1">
    <property type="entry name" value="OS01G0277700 PROTEIN"/>
    <property type="match status" value="1"/>
</dbReference>
<keyword evidence="1" id="KW-0472">Membrane</keyword>
<feature type="transmembrane region" description="Helical" evidence="1">
    <location>
        <begin position="225"/>
        <end position="244"/>
    </location>
</feature>
<evidence type="ECO:0000256" key="1">
    <source>
        <dbReference type="SAM" id="Phobius"/>
    </source>
</evidence>
<feature type="transmembrane region" description="Helical" evidence="1">
    <location>
        <begin position="189"/>
        <end position="213"/>
    </location>
</feature>